<organism evidence="1 2">
    <name type="scientific">Hygrophoropsis aurantiaca</name>
    <dbReference type="NCBI Taxonomy" id="72124"/>
    <lineage>
        <taxon>Eukaryota</taxon>
        <taxon>Fungi</taxon>
        <taxon>Dikarya</taxon>
        <taxon>Basidiomycota</taxon>
        <taxon>Agaricomycotina</taxon>
        <taxon>Agaricomycetes</taxon>
        <taxon>Agaricomycetidae</taxon>
        <taxon>Boletales</taxon>
        <taxon>Coniophorineae</taxon>
        <taxon>Hygrophoropsidaceae</taxon>
        <taxon>Hygrophoropsis</taxon>
    </lineage>
</organism>
<accession>A0ACB8A437</accession>
<protein>
    <submittedName>
        <fullName evidence="1">Uncharacterized protein</fullName>
    </submittedName>
</protein>
<comment type="caution">
    <text evidence="1">The sequence shown here is derived from an EMBL/GenBank/DDBJ whole genome shotgun (WGS) entry which is preliminary data.</text>
</comment>
<evidence type="ECO:0000313" key="1">
    <source>
        <dbReference type="EMBL" id="KAH7907949.1"/>
    </source>
</evidence>
<reference evidence="1" key="1">
    <citation type="journal article" date="2021" name="New Phytol.">
        <title>Evolutionary innovations through gain and loss of genes in the ectomycorrhizal Boletales.</title>
        <authorList>
            <person name="Wu G."/>
            <person name="Miyauchi S."/>
            <person name="Morin E."/>
            <person name="Kuo A."/>
            <person name="Drula E."/>
            <person name="Varga T."/>
            <person name="Kohler A."/>
            <person name="Feng B."/>
            <person name="Cao Y."/>
            <person name="Lipzen A."/>
            <person name="Daum C."/>
            <person name="Hundley H."/>
            <person name="Pangilinan J."/>
            <person name="Johnson J."/>
            <person name="Barry K."/>
            <person name="LaButti K."/>
            <person name="Ng V."/>
            <person name="Ahrendt S."/>
            <person name="Min B."/>
            <person name="Choi I.G."/>
            <person name="Park H."/>
            <person name="Plett J.M."/>
            <person name="Magnuson J."/>
            <person name="Spatafora J.W."/>
            <person name="Nagy L.G."/>
            <person name="Henrissat B."/>
            <person name="Grigoriev I.V."/>
            <person name="Yang Z.L."/>
            <person name="Xu J."/>
            <person name="Martin F.M."/>
        </authorList>
    </citation>
    <scope>NUCLEOTIDE SEQUENCE</scope>
    <source>
        <strain evidence="1">ATCC 28755</strain>
    </source>
</reference>
<name>A0ACB8A437_9AGAM</name>
<gene>
    <name evidence="1" type="ORF">BJ138DRAFT_1174398</name>
</gene>
<proteinExistence type="predicted"/>
<sequence length="434" mass="47509">MNRDTFTVKVDNISEHVQICEVESLFNTLVGKVMHSALRRDGSHSRSLELSFNTLDTFKKALCMSGYNIAGTPLVVTRASTTGLGFYNTAVGSDGRRNLYVLGLPFDLTKIEFAAIFSQYGTVSHAVILATVDNASRRRGFVVMSSHEEAKAAMIALSRTQIKGHMLDVSWAVVQRSQGFLDGADRTMMLNSPNISNFPEIDMSRGNTSHFARPNEQNEVSWPPTFLMASSKLLVSNLPTLLFTQATDLQPLFYPFGQIKGLKMIESISADTQNNTVAALVEYENPSSAREAKDALHGQMYGDIPVNVQYVQDSSPPADDGFASAFECSPLGFGKSADTGLNPFAPPFVLGSQHWSAPSPGFSQQPHQQANMLYNATPRGLPRDAHHPLFSPQPFSSNLRRQVSDTISRSSSATSSSWSGDAHPSGRRFRRAFT</sequence>
<dbReference type="EMBL" id="MU267857">
    <property type="protein sequence ID" value="KAH7907949.1"/>
    <property type="molecule type" value="Genomic_DNA"/>
</dbReference>
<keyword evidence="2" id="KW-1185">Reference proteome</keyword>
<evidence type="ECO:0000313" key="2">
    <source>
        <dbReference type="Proteomes" id="UP000790377"/>
    </source>
</evidence>
<dbReference type="Proteomes" id="UP000790377">
    <property type="component" value="Unassembled WGS sequence"/>
</dbReference>